<evidence type="ECO:0000313" key="2">
    <source>
        <dbReference type="Proteomes" id="UP001187531"/>
    </source>
</evidence>
<dbReference type="EMBL" id="JAVRJZ010000002">
    <property type="protein sequence ID" value="KAK2726115.1"/>
    <property type="molecule type" value="Genomic_DNA"/>
</dbReference>
<reference evidence="1" key="1">
    <citation type="submission" date="2023-07" db="EMBL/GenBank/DDBJ databases">
        <title>Chromosome-level genome assembly of Artemia franciscana.</title>
        <authorList>
            <person name="Jo E."/>
        </authorList>
    </citation>
    <scope>NUCLEOTIDE SEQUENCE</scope>
    <source>
        <tissue evidence="1">Whole body</tissue>
    </source>
</reference>
<comment type="caution">
    <text evidence="1">The sequence shown here is derived from an EMBL/GenBank/DDBJ whole genome shotgun (WGS) entry which is preliminary data.</text>
</comment>
<keyword evidence="2" id="KW-1185">Reference proteome</keyword>
<evidence type="ECO:0000313" key="1">
    <source>
        <dbReference type="EMBL" id="KAK2726114.1"/>
    </source>
</evidence>
<accession>A0AA88IF61</accession>
<gene>
    <name evidence="1" type="ORF">QYM36_000539</name>
</gene>
<name>A0AA88IF61_ARTSF</name>
<dbReference type="EMBL" id="JAVRJZ010000002">
    <property type="protein sequence ID" value="KAK2726116.1"/>
    <property type="molecule type" value="Genomic_DNA"/>
</dbReference>
<dbReference type="EMBL" id="JAVRJZ010000002">
    <property type="protein sequence ID" value="KAK2726114.1"/>
    <property type="molecule type" value="Genomic_DNA"/>
</dbReference>
<proteinExistence type="predicted"/>
<sequence length="197" mass="23076">MFKKLCVTSIRSFHVSRLNLGLRSYDLEQPWAIIPHLFKRYCQLFFGSFRVAWNFDRTLKKWDPDMPDLISFERSAKDAVKEVLMCMQDQNYYPLAPLTSIKGLEEIEAESETLSDTVRPYINKITFGATTTLAVSEDEQSMLCDLDLLCLGIKRRPEAGDAFLIEVLTRFHRDFSPQKQPDWSITSFILNIRRFRY</sequence>
<dbReference type="AlphaFoldDB" id="A0AA88IF61"/>
<organism evidence="1 2">
    <name type="scientific">Artemia franciscana</name>
    <name type="common">Brine shrimp</name>
    <name type="synonym">Artemia sanfranciscana</name>
    <dbReference type="NCBI Taxonomy" id="6661"/>
    <lineage>
        <taxon>Eukaryota</taxon>
        <taxon>Metazoa</taxon>
        <taxon>Ecdysozoa</taxon>
        <taxon>Arthropoda</taxon>
        <taxon>Crustacea</taxon>
        <taxon>Branchiopoda</taxon>
        <taxon>Anostraca</taxon>
        <taxon>Artemiidae</taxon>
        <taxon>Artemia</taxon>
    </lineage>
</organism>
<protein>
    <submittedName>
        <fullName evidence="1">Uncharacterized protein</fullName>
    </submittedName>
</protein>
<dbReference type="Proteomes" id="UP001187531">
    <property type="component" value="Unassembled WGS sequence"/>
</dbReference>